<feature type="active site" description="Proton acceptor" evidence="5">
    <location>
        <position position="182"/>
    </location>
</feature>
<dbReference type="InterPro" id="IPR040442">
    <property type="entry name" value="Pyrv_kinase-like_dom_sf"/>
</dbReference>
<feature type="binding site" evidence="5">
    <location>
        <position position="84"/>
    </location>
    <ligand>
        <name>3-methyl-2-oxobutanoate</name>
        <dbReference type="ChEBI" id="CHEBI:11851"/>
    </ligand>
</feature>
<dbReference type="InterPro" id="IPR003700">
    <property type="entry name" value="Pantoate_hydroxy_MeTrfase"/>
</dbReference>
<comment type="subcellular location">
    <subcellularLocation>
        <location evidence="5">Cytoplasm</location>
    </subcellularLocation>
</comment>
<sequence length="267" mass="28368">MKRLRTRYFAQVKAEGRKFTALTSYDTMSARLFDEAGIDLLLVGDSAANVVHGHETTLPITLDEMISMASAVVRSTRRAFVVVDLPFGSYEESPAQALAASVRVMKESGAQAIKIEGGVEMADTIRTIVAAGIPVCAHVGFTPQSEHALGGYVVQGRGDAADELRKDAQAVADAGAFAVVIEMVPATIATEVTKQLTIPVIGIGAGNGTDGQILVWTDAFGMNPGGRMPRFVRQYANLGEQLLQAAQAYRADVESGAFPNSDESFED</sequence>
<dbReference type="CDD" id="cd06557">
    <property type="entry name" value="KPHMT-like"/>
    <property type="match status" value="1"/>
</dbReference>
<feature type="binding site" evidence="5">
    <location>
        <position position="45"/>
    </location>
    <ligand>
        <name>Mg(2+)</name>
        <dbReference type="ChEBI" id="CHEBI:18420"/>
    </ligand>
</feature>
<keyword evidence="5" id="KW-0963">Cytoplasm</keyword>
<evidence type="ECO:0000256" key="2">
    <source>
        <dbReference type="ARBA" id="ARBA00011424"/>
    </source>
</evidence>
<comment type="catalytic activity">
    <reaction evidence="5">
        <text>(6R)-5,10-methylene-5,6,7,8-tetrahydrofolate + 3-methyl-2-oxobutanoate + H2O = 2-dehydropantoate + (6S)-5,6,7,8-tetrahydrofolate</text>
        <dbReference type="Rhea" id="RHEA:11824"/>
        <dbReference type="ChEBI" id="CHEBI:11561"/>
        <dbReference type="ChEBI" id="CHEBI:11851"/>
        <dbReference type="ChEBI" id="CHEBI:15377"/>
        <dbReference type="ChEBI" id="CHEBI:15636"/>
        <dbReference type="ChEBI" id="CHEBI:57453"/>
        <dbReference type="EC" id="2.1.2.11"/>
    </reaction>
</comment>
<dbReference type="EMBL" id="CP126969">
    <property type="protein sequence ID" value="WIM67619.1"/>
    <property type="molecule type" value="Genomic_DNA"/>
</dbReference>
<feature type="binding site" evidence="5">
    <location>
        <position position="116"/>
    </location>
    <ligand>
        <name>Mg(2+)</name>
        <dbReference type="ChEBI" id="CHEBI:18420"/>
    </ligand>
</feature>
<evidence type="ECO:0000256" key="1">
    <source>
        <dbReference type="ARBA" id="ARBA00008676"/>
    </source>
</evidence>
<dbReference type="NCBIfam" id="NF001452">
    <property type="entry name" value="PRK00311.1"/>
    <property type="match status" value="1"/>
</dbReference>
<dbReference type="HAMAP" id="MF_00156">
    <property type="entry name" value="PanB"/>
    <property type="match status" value="1"/>
</dbReference>
<keyword evidence="4 5" id="KW-0808">Transferase</keyword>
<dbReference type="Pfam" id="PF02548">
    <property type="entry name" value="Pantoate_transf"/>
    <property type="match status" value="1"/>
</dbReference>
<evidence type="ECO:0000256" key="5">
    <source>
        <dbReference type="HAMAP-Rule" id="MF_00156"/>
    </source>
</evidence>
<dbReference type="Gene3D" id="3.20.20.60">
    <property type="entry name" value="Phosphoenolpyruvate-binding domains"/>
    <property type="match status" value="1"/>
</dbReference>
<dbReference type="PIRSF" id="PIRSF000388">
    <property type="entry name" value="Pantoate_hydroxy_MeTrfase"/>
    <property type="match status" value="1"/>
</dbReference>
<dbReference type="EC" id="2.1.2.11" evidence="5"/>
<proteinExistence type="inferred from homology"/>
<protein>
    <recommendedName>
        <fullName evidence="5">3-methyl-2-oxobutanoate hydroxymethyltransferase</fullName>
        <ecNumber evidence="5">2.1.2.11</ecNumber>
    </recommendedName>
    <alternativeName>
        <fullName evidence="5">Ketopantoate hydroxymethyltransferase</fullName>
        <shortName evidence="5">KPHMT</shortName>
    </alternativeName>
</protein>
<dbReference type="Proteomes" id="UP001225598">
    <property type="component" value="Chromosome"/>
</dbReference>
<evidence type="ECO:0000313" key="7">
    <source>
        <dbReference type="Proteomes" id="UP001225598"/>
    </source>
</evidence>
<dbReference type="GO" id="GO:0003864">
    <property type="term" value="F:3-methyl-2-oxobutanoate hydroxymethyltransferase activity"/>
    <property type="evidence" value="ECO:0007669"/>
    <property type="project" value="UniProtKB-EC"/>
</dbReference>
<comment type="similarity">
    <text evidence="1 5">Belongs to the PanB family.</text>
</comment>
<dbReference type="SUPFAM" id="SSF51621">
    <property type="entry name" value="Phosphoenolpyruvate/pyruvate domain"/>
    <property type="match status" value="1"/>
</dbReference>
<comment type="subunit">
    <text evidence="2 5">Homodecamer; pentamer of dimers.</text>
</comment>
<name>A0ABY8VDS8_9CORY</name>
<dbReference type="NCBIfam" id="TIGR00222">
    <property type="entry name" value="panB"/>
    <property type="match status" value="1"/>
</dbReference>
<gene>
    <name evidence="5 6" type="primary">panB</name>
    <name evidence="6" type="ORF">QP027_11120</name>
</gene>
<keyword evidence="5" id="KW-0460">Magnesium</keyword>
<dbReference type="InterPro" id="IPR015813">
    <property type="entry name" value="Pyrv/PenolPyrv_kinase-like_dom"/>
</dbReference>
<comment type="cofactor">
    <cofactor evidence="5">
        <name>Mg(2+)</name>
        <dbReference type="ChEBI" id="CHEBI:18420"/>
    </cofactor>
    <text evidence="5">Binds 1 Mg(2+) ion per subunit.</text>
</comment>
<evidence type="ECO:0000313" key="6">
    <source>
        <dbReference type="EMBL" id="WIM67619.1"/>
    </source>
</evidence>
<reference evidence="6 7" key="1">
    <citation type="submission" date="2023-05" db="EMBL/GenBank/DDBJ databases">
        <title>Corynebacterium suedekumii sp. nov. and Corynebacterium breve sp. nov. isolated from raw cow's milk.</title>
        <authorList>
            <person name="Baer M.K."/>
            <person name="Mehl L."/>
            <person name="Hellmuth R."/>
            <person name="Marke G."/>
            <person name="Lipski A."/>
        </authorList>
    </citation>
    <scope>NUCLEOTIDE SEQUENCE [LARGE SCALE GENOMIC DNA]</scope>
    <source>
        <strain evidence="6 7">R4</strain>
    </source>
</reference>
<evidence type="ECO:0000256" key="4">
    <source>
        <dbReference type="ARBA" id="ARBA00022679"/>
    </source>
</evidence>
<feature type="binding site" evidence="5">
    <location>
        <position position="84"/>
    </location>
    <ligand>
        <name>Mg(2+)</name>
        <dbReference type="ChEBI" id="CHEBI:18420"/>
    </ligand>
</feature>
<evidence type="ECO:0000256" key="3">
    <source>
        <dbReference type="ARBA" id="ARBA00022655"/>
    </source>
</evidence>
<accession>A0ABY8VDS8</accession>
<keyword evidence="7" id="KW-1185">Reference proteome</keyword>
<comment type="function">
    <text evidence="5">Catalyzes the reversible reaction in which hydroxymethyl group from 5,10-methylenetetrahydrofolate is transferred onto alpha-ketoisovalerate to form ketopantoate.</text>
</comment>
<comment type="pathway">
    <text evidence="5">Cofactor biosynthesis; (R)-pantothenate biosynthesis; (R)-pantoate from 3-methyl-2-oxobutanoate: step 1/2.</text>
</comment>
<dbReference type="PANTHER" id="PTHR20881:SF0">
    <property type="entry name" value="3-METHYL-2-OXOBUTANOATE HYDROXYMETHYLTRANSFERASE"/>
    <property type="match status" value="1"/>
</dbReference>
<keyword evidence="5" id="KW-0479">Metal-binding</keyword>
<organism evidence="6 7">
    <name type="scientific">Corynebacterium breve</name>
    <dbReference type="NCBI Taxonomy" id="3049799"/>
    <lineage>
        <taxon>Bacteria</taxon>
        <taxon>Bacillati</taxon>
        <taxon>Actinomycetota</taxon>
        <taxon>Actinomycetes</taxon>
        <taxon>Mycobacteriales</taxon>
        <taxon>Corynebacteriaceae</taxon>
        <taxon>Corynebacterium</taxon>
    </lineage>
</organism>
<feature type="binding site" evidence="5">
    <location>
        <position position="114"/>
    </location>
    <ligand>
        <name>3-methyl-2-oxobutanoate</name>
        <dbReference type="ChEBI" id="CHEBI:11851"/>
    </ligand>
</feature>
<feature type="binding site" evidence="5">
    <location>
        <begin position="45"/>
        <end position="46"/>
    </location>
    <ligand>
        <name>3-methyl-2-oxobutanoate</name>
        <dbReference type="ChEBI" id="CHEBI:11851"/>
    </ligand>
</feature>
<dbReference type="RefSeq" id="WP_284824840.1">
    <property type="nucleotide sequence ID" value="NZ_CP126969.1"/>
</dbReference>
<keyword evidence="3 5" id="KW-0566">Pantothenate biosynthesis</keyword>
<dbReference type="PANTHER" id="PTHR20881">
    <property type="entry name" value="3-METHYL-2-OXOBUTANOATE HYDROXYMETHYLTRANSFERASE"/>
    <property type="match status" value="1"/>
</dbReference>